<dbReference type="EMBL" id="PJMU01000003">
    <property type="protein sequence ID" value="PKV63057.1"/>
    <property type="molecule type" value="Genomic_DNA"/>
</dbReference>
<keyword evidence="2" id="KW-1185">Reference proteome</keyword>
<proteinExistence type="predicted"/>
<dbReference type="OrthoDB" id="853791at2"/>
<organism evidence="1 2">
    <name type="scientific">Pontibacter ramchanderi</name>
    <dbReference type="NCBI Taxonomy" id="1179743"/>
    <lineage>
        <taxon>Bacteria</taxon>
        <taxon>Pseudomonadati</taxon>
        <taxon>Bacteroidota</taxon>
        <taxon>Cytophagia</taxon>
        <taxon>Cytophagales</taxon>
        <taxon>Hymenobacteraceae</taxon>
        <taxon>Pontibacter</taxon>
    </lineage>
</organism>
<reference evidence="1 2" key="1">
    <citation type="submission" date="2017-12" db="EMBL/GenBank/DDBJ databases">
        <title>Genomic Encyclopedia of Type Strains, Phase III (KMG-III): the genomes of soil and plant-associated and newly described type strains.</title>
        <authorList>
            <person name="Whitman W."/>
        </authorList>
    </citation>
    <scope>NUCLEOTIDE SEQUENCE [LARGE SCALE GENOMIC DNA]</scope>
    <source>
        <strain evidence="1 2">LP43</strain>
    </source>
</reference>
<dbReference type="Proteomes" id="UP000233782">
    <property type="component" value="Unassembled WGS sequence"/>
</dbReference>
<dbReference type="RefSeq" id="WP_101445414.1">
    <property type="nucleotide sequence ID" value="NZ_PJMU01000003.1"/>
</dbReference>
<accession>A0A2N3U8H8</accession>
<sequence length="84" mass="9599">MQPDSSHFISIQLGHDDQTAIFILDVSKLCFAYFKPETEQQTAKLVLDFGASQKIFEKQDAEQVYLALSQHHAFKFDPTGRYST</sequence>
<evidence type="ECO:0000313" key="2">
    <source>
        <dbReference type="Proteomes" id="UP000233782"/>
    </source>
</evidence>
<protein>
    <submittedName>
        <fullName evidence="1">Uncharacterized protein</fullName>
    </submittedName>
</protein>
<comment type="caution">
    <text evidence="1">The sequence shown here is derived from an EMBL/GenBank/DDBJ whole genome shotgun (WGS) entry which is preliminary data.</text>
</comment>
<gene>
    <name evidence="1" type="ORF">BD749_2894</name>
</gene>
<name>A0A2N3U8H8_9BACT</name>
<dbReference type="AlphaFoldDB" id="A0A2N3U8H8"/>
<evidence type="ECO:0000313" key="1">
    <source>
        <dbReference type="EMBL" id="PKV63057.1"/>
    </source>
</evidence>